<dbReference type="Proteomes" id="UP000244450">
    <property type="component" value="Unassembled WGS sequence"/>
</dbReference>
<dbReference type="AlphaFoldDB" id="A0A2T7BCY8"/>
<evidence type="ECO:0000256" key="1">
    <source>
        <dbReference type="SAM" id="Coils"/>
    </source>
</evidence>
<proteinExistence type="predicted"/>
<sequence length="459" mass="50544">MLLLALAKQPCDTVITQPKLTGVVPARYYTQVTQKANKVARNLDRQSMLAVSALLEREQRMQNLLARKDPEAAARVFQAPVDSLRQLKAKLQHKLPLGGGLKVHNETIDSLAGTLAFLKENKALGAVGSAGGLESTSEAVNALEERFQSADQVRAFLQAQKATLNEQLASYSALGQELKALNQQAYYYSQQLNEYKELLHDRKRAEAKALVALQQLPAYRNFMAQHSQLAALFNLQGAAGSQSLAGLQTRNAVGQVIQQRLAGADASAVTGQMDAARGQLQTLRDKYAGLNSAGEMPDFKPKELKTKSLRQRLEFGANTQFEKSSRFFPTTADIAGQVAYKFSKNGSVGMGASYKLGMGTYNHVQFTSQGMGVRSFLEWRIKQSLYANGGFEENYTIPFASLSNLYSLNQWIGSALLGISKKIQLNSKLKTNVMLLYDFLWASHSPTTQPLLLRMGYNF</sequence>
<name>A0A2T7BCY8_9BACT</name>
<reference evidence="2 3" key="1">
    <citation type="submission" date="2018-04" db="EMBL/GenBank/DDBJ databases">
        <title>Chitinophaga fuyangensis sp. nov., isolated from soil in a chemical factory.</title>
        <authorList>
            <person name="Chen K."/>
        </authorList>
    </citation>
    <scope>NUCLEOTIDE SEQUENCE [LARGE SCALE GENOMIC DNA]</scope>
    <source>
        <strain evidence="2 3">LY-1</strain>
    </source>
</reference>
<protein>
    <submittedName>
        <fullName evidence="2">Uncharacterized protein</fullName>
    </submittedName>
</protein>
<comment type="caution">
    <text evidence="2">The sequence shown here is derived from an EMBL/GenBank/DDBJ whole genome shotgun (WGS) entry which is preliminary data.</text>
</comment>
<accession>A0A2T7BCY8</accession>
<dbReference type="EMBL" id="QCYK01000003">
    <property type="protein sequence ID" value="PUZ22954.1"/>
    <property type="molecule type" value="Genomic_DNA"/>
</dbReference>
<gene>
    <name evidence="2" type="ORF">DCC81_21300</name>
</gene>
<keyword evidence="3" id="KW-1185">Reference proteome</keyword>
<keyword evidence="1" id="KW-0175">Coiled coil</keyword>
<evidence type="ECO:0000313" key="2">
    <source>
        <dbReference type="EMBL" id="PUZ22954.1"/>
    </source>
</evidence>
<evidence type="ECO:0000313" key="3">
    <source>
        <dbReference type="Proteomes" id="UP000244450"/>
    </source>
</evidence>
<feature type="coiled-coil region" evidence="1">
    <location>
        <begin position="133"/>
        <end position="208"/>
    </location>
</feature>
<organism evidence="2 3">
    <name type="scientific">Chitinophaga parva</name>
    <dbReference type="NCBI Taxonomy" id="2169414"/>
    <lineage>
        <taxon>Bacteria</taxon>
        <taxon>Pseudomonadati</taxon>
        <taxon>Bacteroidota</taxon>
        <taxon>Chitinophagia</taxon>
        <taxon>Chitinophagales</taxon>
        <taxon>Chitinophagaceae</taxon>
        <taxon>Chitinophaga</taxon>
    </lineage>
</organism>